<dbReference type="InterPro" id="IPR045851">
    <property type="entry name" value="AMP-bd_C_sf"/>
</dbReference>
<evidence type="ECO:0000259" key="2">
    <source>
        <dbReference type="Pfam" id="PF13193"/>
    </source>
</evidence>
<dbReference type="Proteomes" id="UP001596484">
    <property type="component" value="Unassembled WGS sequence"/>
</dbReference>
<dbReference type="InterPro" id="IPR020845">
    <property type="entry name" value="AMP-binding_CS"/>
</dbReference>
<keyword evidence="4" id="KW-1185">Reference proteome</keyword>
<dbReference type="PANTHER" id="PTHR43767:SF1">
    <property type="entry name" value="NONRIBOSOMAL PEPTIDE SYNTHASE PES1 (EUROFUNG)-RELATED"/>
    <property type="match status" value="1"/>
</dbReference>
<dbReference type="PANTHER" id="PTHR43767">
    <property type="entry name" value="LONG-CHAIN-FATTY-ACID--COA LIGASE"/>
    <property type="match status" value="1"/>
</dbReference>
<dbReference type="SUPFAM" id="SSF56801">
    <property type="entry name" value="Acetyl-CoA synthetase-like"/>
    <property type="match status" value="1"/>
</dbReference>
<dbReference type="PROSITE" id="PS00455">
    <property type="entry name" value="AMP_BINDING"/>
    <property type="match status" value="1"/>
</dbReference>
<dbReference type="RefSeq" id="WP_378403548.1">
    <property type="nucleotide sequence ID" value="NZ_JBHTCS010000010.1"/>
</dbReference>
<organism evidence="3 4">
    <name type="scientific">Rhodococcus daqingensis</name>
    <dbReference type="NCBI Taxonomy" id="2479363"/>
    <lineage>
        <taxon>Bacteria</taxon>
        <taxon>Bacillati</taxon>
        <taxon>Actinomycetota</taxon>
        <taxon>Actinomycetes</taxon>
        <taxon>Mycobacteriales</taxon>
        <taxon>Nocardiaceae</taxon>
        <taxon>Rhodococcus</taxon>
    </lineage>
</organism>
<dbReference type="Gene3D" id="3.30.300.30">
    <property type="match status" value="1"/>
</dbReference>
<name>A0ABW2RVU1_9NOCA</name>
<dbReference type="NCBIfam" id="NF005863">
    <property type="entry name" value="PRK07798.1"/>
    <property type="match status" value="1"/>
</dbReference>
<evidence type="ECO:0000313" key="4">
    <source>
        <dbReference type="Proteomes" id="UP001596484"/>
    </source>
</evidence>
<evidence type="ECO:0000259" key="1">
    <source>
        <dbReference type="Pfam" id="PF00501"/>
    </source>
</evidence>
<evidence type="ECO:0000313" key="3">
    <source>
        <dbReference type="EMBL" id="MFC7447958.1"/>
    </source>
</evidence>
<dbReference type="InterPro" id="IPR025110">
    <property type="entry name" value="AMP-bd_C"/>
</dbReference>
<proteinExistence type="predicted"/>
<feature type="domain" description="AMP-binding enzyme C-terminal" evidence="2">
    <location>
        <begin position="449"/>
        <end position="524"/>
    </location>
</feature>
<dbReference type="Gene3D" id="3.40.50.12780">
    <property type="entry name" value="N-terminal domain of ligase-like"/>
    <property type="match status" value="1"/>
</dbReference>
<protein>
    <submittedName>
        <fullName evidence="3">Acyl-CoA synthetase</fullName>
    </submittedName>
</protein>
<comment type="caution">
    <text evidence="3">The sequence shown here is derived from an EMBL/GenBank/DDBJ whole genome shotgun (WGS) entry which is preliminary data.</text>
</comment>
<feature type="domain" description="AMP-dependent synthetase/ligase" evidence="1">
    <location>
        <begin position="10"/>
        <end position="388"/>
    </location>
</feature>
<dbReference type="EMBL" id="JBHTCS010000010">
    <property type="protein sequence ID" value="MFC7447958.1"/>
    <property type="molecule type" value="Genomic_DNA"/>
</dbReference>
<gene>
    <name evidence="3" type="ORF">ACFQS9_08655</name>
</gene>
<dbReference type="InterPro" id="IPR050237">
    <property type="entry name" value="ATP-dep_AMP-bd_enzyme"/>
</dbReference>
<reference evidence="4" key="1">
    <citation type="journal article" date="2019" name="Int. J. Syst. Evol. Microbiol.">
        <title>The Global Catalogue of Microorganisms (GCM) 10K type strain sequencing project: providing services to taxonomists for standard genome sequencing and annotation.</title>
        <authorList>
            <consortium name="The Broad Institute Genomics Platform"/>
            <consortium name="The Broad Institute Genome Sequencing Center for Infectious Disease"/>
            <person name="Wu L."/>
            <person name="Ma J."/>
        </authorList>
    </citation>
    <scope>NUCLEOTIDE SEQUENCE [LARGE SCALE GENOMIC DNA]</scope>
    <source>
        <strain evidence="4">ICMP 19430</strain>
    </source>
</reference>
<dbReference type="Pfam" id="PF00501">
    <property type="entry name" value="AMP-binding"/>
    <property type="match status" value="1"/>
</dbReference>
<accession>A0ABW2RVU1</accession>
<sequence>MALNIADFVEHSIDLNPERVALRDSEREITYAQLEERANRLAHYLQDQGVKPGDKVGIYSRNTIEAIESMVAVFKARAVMVNVNYRYVENELQYIFDNSDMAALIVERRYVDKVANVLPNTPLVKTVIVVEDGTDLDYSAFDGVEYEHALSLGSPERDFGDRSPDDIFMLYTGGTTGAPKGVMWRHEDWWRVLGGGTNFVTGEVVEDEWEQAKVGAANPAMVRFPIPPMIHGGAQSAVFHSLFGGGTCVMHPEFNAHEVWQVIDEHKVNLIFITGDAMARPMLDALVEGNPKTGEPYDLSTLYVMASSAALFSPALKEQFLDLLPNRLITDSIGSSETGFGGLSTVTKGFEHTGGPRVKIDASTDVLDEDGNKVEPGSGKVGMLARHGHIPLGYYKDEVKTAATFKVINGTRYSIPGDYATVEADGTVTMLGRGSVSINSGGEKIYPEEVEGALKSHPDVFDVLVVGVPDERFGQRVAAVVATREGARPSLADLVTAARKEIAGYKVPRSLWFVDEIKRSPAGKPDYRWAKEQTELRDADDHNGASASASAS</sequence>
<dbReference type="Pfam" id="PF13193">
    <property type="entry name" value="AMP-binding_C"/>
    <property type="match status" value="1"/>
</dbReference>
<dbReference type="CDD" id="cd05924">
    <property type="entry name" value="FACL_like_5"/>
    <property type="match status" value="1"/>
</dbReference>
<dbReference type="InterPro" id="IPR000873">
    <property type="entry name" value="AMP-dep_synth/lig_dom"/>
</dbReference>
<dbReference type="InterPro" id="IPR042099">
    <property type="entry name" value="ANL_N_sf"/>
</dbReference>